<gene>
    <name evidence="2" type="ORF">H9704_07290</name>
</gene>
<sequence length="170" mass="19254">MGKEISTNERLKAAISRIMQDGKQRENEEIRQLLKEREGLTAGTDYNTDHFSGAIGGLYRSGVLERVNRGCYRLAAETNEKNGEKTQADGKIVQDSGGESGQEDRNDWERLEDVREEIRSSLAKEIAFIGEKIDELPAPVWSRLSPDYLDEVGRLMEVREGLEKLVKKLE</sequence>
<evidence type="ECO:0000313" key="2">
    <source>
        <dbReference type="EMBL" id="HJC05941.1"/>
    </source>
</evidence>
<accession>A0A9D2N0P7</accession>
<evidence type="ECO:0000256" key="1">
    <source>
        <dbReference type="SAM" id="MobiDB-lite"/>
    </source>
</evidence>
<proteinExistence type="predicted"/>
<protein>
    <submittedName>
        <fullName evidence="2">Uncharacterized protein</fullName>
    </submittedName>
</protein>
<feature type="compositionally biased region" description="Basic and acidic residues" evidence="1">
    <location>
        <begin position="78"/>
        <end position="88"/>
    </location>
</feature>
<dbReference type="EMBL" id="DWWT01000029">
    <property type="protein sequence ID" value="HJC05941.1"/>
    <property type="molecule type" value="Genomic_DNA"/>
</dbReference>
<reference evidence="2" key="2">
    <citation type="submission" date="2021-04" db="EMBL/GenBank/DDBJ databases">
        <authorList>
            <person name="Gilroy R."/>
        </authorList>
    </citation>
    <scope>NUCLEOTIDE SEQUENCE</scope>
    <source>
        <strain evidence="2">CHK180-15479</strain>
    </source>
</reference>
<comment type="caution">
    <text evidence="2">The sequence shown here is derived from an EMBL/GenBank/DDBJ whole genome shotgun (WGS) entry which is preliminary data.</text>
</comment>
<name>A0A9D2N0P7_9FIRM</name>
<dbReference type="AlphaFoldDB" id="A0A9D2N0P7"/>
<reference evidence="2" key="1">
    <citation type="journal article" date="2021" name="PeerJ">
        <title>Extensive microbial diversity within the chicken gut microbiome revealed by metagenomics and culture.</title>
        <authorList>
            <person name="Gilroy R."/>
            <person name="Ravi A."/>
            <person name="Getino M."/>
            <person name="Pursley I."/>
            <person name="Horton D.L."/>
            <person name="Alikhan N.F."/>
            <person name="Baker D."/>
            <person name="Gharbi K."/>
            <person name="Hall N."/>
            <person name="Watson M."/>
            <person name="Adriaenssens E.M."/>
            <person name="Foster-Nyarko E."/>
            <person name="Jarju S."/>
            <person name="Secka A."/>
            <person name="Antonio M."/>
            <person name="Oren A."/>
            <person name="Chaudhuri R.R."/>
            <person name="La Ragione R."/>
            <person name="Hildebrand F."/>
            <person name="Pallen M.J."/>
        </authorList>
    </citation>
    <scope>NUCLEOTIDE SEQUENCE</scope>
    <source>
        <strain evidence="2">CHK180-15479</strain>
    </source>
</reference>
<dbReference type="Proteomes" id="UP000823910">
    <property type="component" value="Unassembled WGS sequence"/>
</dbReference>
<organism evidence="2 3">
    <name type="scientific">Candidatus Enterocloster excrementipullorum</name>
    <dbReference type="NCBI Taxonomy" id="2838559"/>
    <lineage>
        <taxon>Bacteria</taxon>
        <taxon>Bacillati</taxon>
        <taxon>Bacillota</taxon>
        <taxon>Clostridia</taxon>
        <taxon>Lachnospirales</taxon>
        <taxon>Lachnospiraceae</taxon>
        <taxon>Enterocloster</taxon>
    </lineage>
</organism>
<feature type="region of interest" description="Disordered" evidence="1">
    <location>
        <begin position="78"/>
        <end position="108"/>
    </location>
</feature>
<evidence type="ECO:0000313" key="3">
    <source>
        <dbReference type="Proteomes" id="UP000823910"/>
    </source>
</evidence>